<keyword evidence="8 11" id="KW-0067">ATP-binding</keyword>
<dbReference type="NCBIfam" id="TIGR00041">
    <property type="entry name" value="DTMP_kinase"/>
    <property type="match status" value="1"/>
</dbReference>
<evidence type="ECO:0000256" key="7">
    <source>
        <dbReference type="ARBA" id="ARBA00022777"/>
    </source>
</evidence>
<dbReference type="PANTHER" id="PTHR10344">
    <property type="entry name" value="THYMIDYLATE KINASE"/>
    <property type="match status" value="1"/>
</dbReference>
<evidence type="ECO:0000256" key="6">
    <source>
        <dbReference type="ARBA" id="ARBA00022741"/>
    </source>
</evidence>
<dbReference type="GO" id="GO:0005524">
    <property type="term" value="F:ATP binding"/>
    <property type="evidence" value="ECO:0007669"/>
    <property type="project" value="UniProtKB-UniRule"/>
</dbReference>
<evidence type="ECO:0000259" key="12">
    <source>
        <dbReference type="Pfam" id="PF02223"/>
    </source>
</evidence>
<evidence type="ECO:0000256" key="1">
    <source>
        <dbReference type="ARBA" id="ARBA00009776"/>
    </source>
</evidence>
<dbReference type="GO" id="GO:0006233">
    <property type="term" value="P:dTDP biosynthetic process"/>
    <property type="evidence" value="ECO:0007669"/>
    <property type="project" value="InterPro"/>
</dbReference>
<dbReference type="CDD" id="cd01672">
    <property type="entry name" value="TMPK"/>
    <property type="match status" value="1"/>
</dbReference>
<dbReference type="PROSITE" id="PS01331">
    <property type="entry name" value="THYMIDYLATE_KINASE"/>
    <property type="match status" value="1"/>
</dbReference>
<evidence type="ECO:0000256" key="8">
    <source>
        <dbReference type="ARBA" id="ARBA00022840"/>
    </source>
</evidence>
<name>A0A7C3UY98_UNCW3</name>
<evidence type="ECO:0000313" key="13">
    <source>
        <dbReference type="EMBL" id="HGE99006.1"/>
    </source>
</evidence>
<accession>A0A7C3UY98</accession>
<dbReference type="GO" id="GO:0006235">
    <property type="term" value="P:dTTP biosynthetic process"/>
    <property type="evidence" value="ECO:0007669"/>
    <property type="project" value="UniProtKB-UniRule"/>
</dbReference>
<evidence type="ECO:0000256" key="4">
    <source>
        <dbReference type="ARBA" id="ARBA00022679"/>
    </source>
</evidence>
<proteinExistence type="inferred from homology"/>
<dbReference type="InterPro" id="IPR018094">
    <property type="entry name" value="Thymidylate_kinase"/>
</dbReference>
<dbReference type="InterPro" id="IPR027417">
    <property type="entry name" value="P-loop_NTPase"/>
</dbReference>
<evidence type="ECO:0000256" key="5">
    <source>
        <dbReference type="ARBA" id="ARBA00022727"/>
    </source>
</evidence>
<protein>
    <recommendedName>
        <fullName evidence="3 11">Thymidylate kinase</fullName>
        <ecNumber evidence="2 11">2.7.4.9</ecNumber>
    </recommendedName>
    <alternativeName>
        <fullName evidence="11">dTMP kinase</fullName>
    </alternativeName>
</protein>
<dbReference type="GO" id="GO:0006227">
    <property type="term" value="P:dUDP biosynthetic process"/>
    <property type="evidence" value="ECO:0007669"/>
    <property type="project" value="TreeGrafter"/>
</dbReference>
<dbReference type="FunFam" id="3.40.50.300:FF:000225">
    <property type="entry name" value="Thymidylate kinase"/>
    <property type="match status" value="1"/>
</dbReference>
<dbReference type="EC" id="2.7.4.9" evidence="2 11"/>
<dbReference type="HAMAP" id="MF_00165">
    <property type="entry name" value="Thymidylate_kinase"/>
    <property type="match status" value="1"/>
</dbReference>
<keyword evidence="5 11" id="KW-0545">Nucleotide biosynthesis</keyword>
<feature type="binding site" evidence="11">
    <location>
        <begin position="12"/>
        <end position="19"/>
    </location>
    <ligand>
        <name>ATP</name>
        <dbReference type="ChEBI" id="CHEBI:30616"/>
    </ligand>
</feature>
<organism evidence="13">
    <name type="scientific">candidate division WOR-3 bacterium</name>
    <dbReference type="NCBI Taxonomy" id="2052148"/>
    <lineage>
        <taxon>Bacteria</taxon>
        <taxon>Bacteria division WOR-3</taxon>
    </lineage>
</organism>
<dbReference type="SUPFAM" id="SSF52540">
    <property type="entry name" value="P-loop containing nucleoside triphosphate hydrolases"/>
    <property type="match status" value="1"/>
</dbReference>
<dbReference type="EMBL" id="DTMQ01000017">
    <property type="protein sequence ID" value="HGE99006.1"/>
    <property type="molecule type" value="Genomic_DNA"/>
</dbReference>
<dbReference type="Gene3D" id="3.40.50.300">
    <property type="entry name" value="P-loop containing nucleotide triphosphate hydrolases"/>
    <property type="match status" value="1"/>
</dbReference>
<keyword evidence="6 11" id="KW-0547">Nucleotide-binding</keyword>
<comment type="caution">
    <text evidence="13">The sequence shown here is derived from an EMBL/GenBank/DDBJ whole genome shotgun (WGS) entry which is preliminary data.</text>
</comment>
<comment type="catalytic activity">
    <reaction evidence="9 11">
        <text>dTMP + ATP = dTDP + ADP</text>
        <dbReference type="Rhea" id="RHEA:13517"/>
        <dbReference type="ChEBI" id="CHEBI:30616"/>
        <dbReference type="ChEBI" id="CHEBI:58369"/>
        <dbReference type="ChEBI" id="CHEBI:63528"/>
        <dbReference type="ChEBI" id="CHEBI:456216"/>
        <dbReference type="EC" id="2.7.4.9"/>
    </reaction>
</comment>
<evidence type="ECO:0000256" key="11">
    <source>
        <dbReference type="HAMAP-Rule" id="MF_00165"/>
    </source>
</evidence>
<comment type="function">
    <text evidence="10 11">Phosphorylation of dTMP to form dTDP in both de novo and salvage pathways of dTTP synthesis.</text>
</comment>
<dbReference type="Pfam" id="PF02223">
    <property type="entry name" value="Thymidylate_kin"/>
    <property type="match status" value="1"/>
</dbReference>
<dbReference type="AlphaFoldDB" id="A0A7C3UY98"/>
<sequence length="212" mass="24001">MANRGVLIAFEGIEGSGKTTQAKLLYDYLKERGLPCLFLREPGSTAIGEKIREIILNPEFETMDPKTELLLYLASRAQLVVEKILPALRDKKIIITDRFSDSSLAYQGGGRKLGLSLVSRLNKFATSKIKPDLTILLDLPVEVGLKRIKKQNPDRLEGEKEEFHQVVRKTYLLMAKRRGKRIKVFDATKGIEEIHLAIRAKVIEFLNQKGQL</sequence>
<keyword evidence="4 11" id="KW-0808">Transferase</keyword>
<dbReference type="InterPro" id="IPR018095">
    <property type="entry name" value="Thymidylate_kin_CS"/>
</dbReference>
<dbReference type="PANTHER" id="PTHR10344:SF4">
    <property type="entry name" value="UMP-CMP KINASE 2, MITOCHONDRIAL"/>
    <property type="match status" value="1"/>
</dbReference>
<reference evidence="13" key="1">
    <citation type="journal article" date="2020" name="mSystems">
        <title>Genome- and Community-Level Interaction Insights into Carbon Utilization and Element Cycling Functions of Hydrothermarchaeota in Hydrothermal Sediment.</title>
        <authorList>
            <person name="Zhou Z."/>
            <person name="Liu Y."/>
            <person name="Xu W."/>
            <person name="Pan J."/>
            <person name="Luo Z.H."/>
            <person name="Li M."/>
        </authorList>
    </citation>
    <scope>NUCLEOTIDE SEQUENCE [LARGE SCALE GENOMIC DNA]</scope>
    <source>
        <strain evidence="13">SpSt-906</strain>
    </source>
</reference>
<evidence type="ECO:0000256" key="9">
    <source>
        <dbReference type="ARBA" id="ARBA00048743"/>
    </source>
</evidence>
<comment type="similarity">
    <text evidence="1 11">Belongs to the thymidylate kinase family.</text>
</comment>
<feature type="domain" description="Thymidylate kinase-like" evidence="12">
    <location>
        <begin position="10"/>
        <end position="198"/>
    </location>
</feature>
<keyword evidence="7 11" id="KW-0418">Kinase</keyword>
<evidence type="ECO:0000256" key="3">
    <source>
        <dbReference type="ARBA" id="ARBA00017144"/>
    </source>
</evidence>
<evidence type="ECO:0000256" key="2">
    <source>
        <dbReference type="ARBA" id="ARBA00012980"/>
    </source>
</evidence>
<dbReference type="InterPro" id="IPR039430">
    <property type="entry name" value="Thymidylate_kin-like_dom"/>
</dbReference>
<dbReference type="GO" id="GO:0004798">
    <property type="term" value="F:dTMP kinase activity"/>
    <property type="evidence" value="ECO:0007669"/>
    <property type="project" value="UniProtKB-UniRule"/>
</dbReference>
<gene>
    <name evidence="11" type="primary">tmk</name>
    <name evidence="13" type="ORF">ENX07_02900</name>
</gene>
<evidence type="ECO:0000256" key="10">
    <source>
        <dbReference type="ARBA" id="ARBA00057735"/>
    </source>
</evidence>
<dbReference type="GO" id="GO:0005829">
    <property type="term" value="C:cytosol"/>
    <property type="evidence" value="ECO:0007669"/>
    <property type="project" value="TreeGrafter"/>
</dbReference>